<keyword evidence="2" id="KW-0342">GTP-binding</keyword>
<accession>A0ABR4NP34</accession>
<name>A0ABR4NP34_9SACH</name>
<dbReference type="InterPro" id="IPR005225">
    <property type="entry name" value="Small_GTP-bd"/>
</dbReference>
<dbReference type="Proteomes" id="UP001623330">
    <property type="component" value="Unassembled WGS sequence"/>
</dbReference>
<dbReference type="InterPro" id="IPR001806">
    <property type="entry name" value="Small_GTPase"/>
</dbReference>
<keyword evidence="4" id="KW-1185">Reference proteome</keyword>
<dbReference type="NCBIfam" id="TIGR00231">
    <property type="entry name" value="small_GTP"/>
    <property type="match status" value="1"/>
</dbReference>
<evidence type="ECO:0000313" key="4">
    <source>
        <dbReference type="Proteomes" id="UP001623330"/>
    </source>
</evidence>
<dbReference type="PROSITE" id="PS51420">
    <property type="entry name" value="RHO"/>
    <property type="match status" value="1"/>
</dbReference>
<dbReference type="PANTHER" id="PTHR24073">
    <property type="entry name" value="DRAB5-RELATED"/>
    <property type="match status" value="1"/>
</dbReference>
<dbReference type="SMART" id="SM00175">
    <property type="entry name" value="RAB"/>
    <property type="match status" value="1"/>
</dbReference>
<dbReference type="SUPFAM" id="SSF52540">
    <property type="entry name" value="P-loop containing nucleoside triphosphate hydrolases"/>
    <property type="match status" value="1"/>
</dbReference>
<keyword evidence="1" id="KW-0547">Nucleotide-binding</keyword>
<protein>
    <submittedName>
        <fullName evidence="3">GTP-binding protein YPT53</fullName>
    </submittedName>
</protein>
<comment type="caution">
    <text evidence="3">The sequence shown here is derived from an EMBL/GenBank/DDBJ whole genome shotgun (WGS) entry which is preliminary data.</text>
</comment>
<dbReference type="EMBL" id="JBEVYD010000011">
    <property type="protein sequence ID" value="KAL3229715.1"/>
    <property type="molecule type" value="Genomic_DNA"/>
</dbReference>
<sequence length="205" mass="23231">MVCYYKSLKVVLLGESAVGKSAIVTRFSTGKFQRNNATIGAAYVTKSVEFKDGEDDYKVQLEIWDTAGQERYRSLTPMYYRNTDVALVVFDLSRLQSLSMAHKWIDELNQYVENKGRERINIVLVGNKLDLLSSDDGIREETLGEIHQEFKPVSAKTGEGIDLIFEDIVKSIPRDQFELKEDANTRNTNNTVDLTTTRHSSTCSC</sequence>
<dbReference type="Gene3D" id="3.40.50.300">
    <property type="entry name" value="P-loop containing nucleotide triphosphate hydrolases"/>
    <property type="match status" value="1"/>
</dbReference>
<dbReference type="SMART" id="SM00174">
    <property type="entry name" value="RHO"/>
    <property type="match status" value="1"/>
</dbReference>
<proteinExistence type="predicted"/>
<dbReference type="PROSITE" id="PS51417">
    <property type="entry name" value="ARF"/>
    <property type="match status" value="1"/>
</dbReference>
<reference evidence="3 4" key="1">
    <citation type="submission" date="2024-05" db="EMBL/GenBank/DDBJ databases">
        <title>Long read based assembly of the Candida bracarensis genome reveals expanded adhesin content.</title>
        <authorList>
            <person name="Marcet-Houben M."/>
            <person name="Ksiezopolska E."/>
            <person name="Gabaldon T."/>
        </authorList>
    </citation>
    <scope>NUCLEOTIDE SEQUENCE [LARGE SCALE GENOMIC DNA]</scope>
    <source>
        <strain evidence="3 4">CBM6</strain>
    </source>
</reference>
<dbReference type="Pfam" id="PF00071">
    <property type="entry name" value="Ras"/>
    <property type="match status" value="1"/>
</dbReference>
<gene>
    <name evidence="3" type="ORF">RNJ44_01851</name>
</gene>
<evidence type="ECO:0000313" key="3">
    <source>
        <dbReference type="EMBL" id="KAL3229715.1"/>
    </source>
</evidence>
<dbReference type="InterPro" id="IPR027417">
    <property type="entry name" value="P-loop_NTPase"/>
</dbReference>
<dbReference type="PROSITE" id="PS51419">
    <property type="entry name" value="RAB"/>
    <property type="match status" value="1"/>
</dbReference>
<dbReference type="PRINTS" id="PR00449">
    <property type="entry name" value="RASTRNSFRMNG"/>
</dbReference>
<evidence type="ECO:0000256" key="2">
    <source>
        <dbReference type="ARBA" id="ARBA00023134"/>
    </source>
</evidence>
<dbReference type="SMART" id="SM00173">
    <property type="entry name" value="RAS"/>
    <property type="match status" value="1"/>
</dbReference>
<evidence type="ECO:0000256" key="1">
    <source>
        <dbReference type="ARBA" id="ARBA00022741"/>
    </source>
</evidence>
<dbReference type="CDD" id="cd00154">
    <property type="entry name" value="Rab"/>
    <property type="match status" value="1"/>
</dbReference>
<organism evidence="3 4">
    <name type="scientific">Nakaseomyces bracarensis</name>
    <dbReference type="NCBI Taxonomy" id="273131"/>
    <lineage>
        <taxon>Eukaryota</taxon>
        <taxon>Fungi</taxon>
        <taxon>Dikarya</taxon>
        <taxon>Ascomycota</taxon>
        <taxon>Saccharomycotina</taxon>
        <taxon>Saccharomycetes</taxon>
        <taxon>Saccharomycetales</taxon>
        <taxon>Saccharomycetaceae</taxon>
        <taxon>Nakaseomyces</taxon>
    </lineage>
</organism>
<dbReference type="PROSITE" id="PS51421">
    <property type="entry name" value="RAS"/>
    <property type="match status" value="1"/>
</dbReference>